<dbReference type="PANTHER" id="PTHR20935">
    <property type="entry name" value="PHOSPHOGLYCERATE MUTASE-RELATED"/>
    <property type="match status" value="1"/>
</dbReference>
<dbReference type="CDD" id="cd07067">
    <property type="entry name" value="HP_PGM_like"/>
    <property type="match status" value="1"/>
</dbReference>
<reference evidence="4" key="1">
    <citation type="submission" date="2016-10" db="EMBL/GenBank/DDBJ databases">
        <authorList>
            <person name="Varghese N."/>
            <person name="Submissions S."/>
        </authorList>
    </citation>
    <scope>NUCLEOTIDE SEQUENCE [LARGE SCALE GENOMIC DNA]</scope>
    <source>
        <strain evidence="4">CGMCC 1.8946</strain>
    </source>
</reference>
<feature type="binding site" evidence="2">
    <location>
        <position position="46"/>
    </location>
    <ligand>
        <name>substrate</name>
    </ligand>
</feature>
<dbReference type="GO" id="GO:0090141">
    <property type="term" value="P:positive regulation of mitochondrial fission"/>
    <property type="evidence" value="ECO:0007669"/>
    <property type="project" value="TreeGrafter"/>
</dbReference>
<dbReference type="InterPro" id="IPR013078">
    <property type="entry name" value="His_Pase_superF_clade-1"/>
</dbReference>
<accession>A0A1G4T5T6</accession>
<keyword evidence="4" id="KW-1185">Reference proteome</keyword>
<dbReference type="EMBL" id="FMTT01000043">
    <property type="protein sequence ID" value="SCW76636.1"/>
    <property type="molecule type" value="Genomic_DNA"/>
</dbReference>
<keyword evidence="1" id="KW-0378">Hydrolase</keyword>
<dbReference type="SUPFAM" id="SSF53254">
    <property type="entry name" value="Phosphoglycerate mutase-like"/>
    <property type="match status" value="1"/>
</dbReference>
<dbReference type="Gene3D" id="3.40.50.1240">
    <property type="entry name" value="Phosphoglycerate mutase-like"/>
    <property type="match status" value="1"/>
</dbReference>
<dbReference type="Pfam" id="PF00300">
    <property type="entry name" value="His_Phos_1"/>
    <property type="match status" value="1"/>
</dbReference>
<evidence type="ECO:0000256" key="1">
    <source>
        <dbReference type="ARBA" id="ARBA00022801"/>
    </source>
</evidence>
<dbReference type="Proteomes" id="UP000198601">
    <property type="component" value="Unassembled WGS sequence"/>
</dbReference>
<organism evidence="3 4">
    <name type="scientific">Paenibacillus tianmuensis</name>
    <dbReference type="NCBI Taxonomy" id="624147"/>
    <lineage>
        <taxon>Bacteria</taxon>
        <taxon>Bacillati</taxon>
        <taxon>Bacillota</taxon>
        <taxon>Bacilli</taxon>
        <taxon>Bacillales</taxon>
        <taxon>Paenibacillaceae</taxon>
        <taxon>Paenibacillus</taxon>
    </lineage>
</organism>
<name>A0A1G4T5T6_9BACL</name>
<dbReference type="AlphaFoldDB" id="A0A1G4T5T6"/>
<proteinExistence type="predicted"/>
<dbReference type="InterPro" id="IPR051021">
    <property type="entry name" value="Mito_Ser/Thr_phosphatase"/>
</dbReference>
<dbReference type="GO" id="GO:0004722">
    <property type="term" value="F:protein serine/threonine phosphatase activity"/>
    <property type="evidence" value="ECO:0007669"/>
    <property type="project" value="TreeGrafter"/>
</dbReference>
<dbReference type="InterPro" id="IPR029033">
    <property type="entry name" value="His_PPase_superfam"/>
</dbReference>
<dbReference type="PANTHER" id="PTHR20935:SF0">
    <property type="entry name" value="SERINE_THREONINE-PROTEIN PHOSPHATASE PGAM5, MITOCHONDRIAL"/>
    <property type="match status" value="1"/>
</dbReference>
<sequence>MKGVVGGWSDTPLTENGRVQAKLTGKRLCSLLSGKPINFYSSDLTRASDTAEIIGQIISKSPIVVKELRELSNGLAANKTKEQAEELKRPITYPILDWIPYPEAESWTMMHDRVVRFMERIKNEVHETTVIVAHSNTINSIIHWWLEFDKELISKVSFDIAPCSITLLNIIEWSESKNVSKLNDTCHLDYNC</sequence>
<evidence type="ECO:0000313" key="3">
    <source>
        <dbReference type="EMBL" id="SCW76636.1"/>
    </source>
</evidence>
<gene>
    <name evidence="3" type="ORF">SAMN04487970_104313</name>
</gene>
<evidence type="ECO:0000256" key="2">
    <source>
        <dbReference type="PIRSR" id="PIRSR613078-2"/>
    </source>
</evidence>
<dbReference type="STRING" id="624147.SAMN04487970_104313"/>
<protein>
    <submittedName>
        <fullName evidence="3">Probable phosphoglycerate mutase</fullName>
    </submittedName>
</protein>
<evidence type="ECO:0000313" key="4">
    <source>
        <dbReference type="Proteomes" id="UP000198601"/>
    </source>
</evidence>